<dbReference type="GO" id="GO:0030479">
    <property type="term" value="C:actin cortical patch"/>
    <property type="evidence" value="ECO:0007669"/>
    <property type="project" value="UniProtKB-SubCell"/>
</dbReference>
<dbReference type="AlphaFoldDB" id="A0A1E3P5R3"/>
<evidence type="ECO:0000256" key="4">
    <source>
        <dbReference type="ARBA" id="ARBA00021016"/>
    </source>
</evidence>
<evidence type="ECO:0000256" key="1">
    <source>
        <dbReference type="ARBA" id="ARBA00002092"/>
    </source>
</evidence>
<comment type="function">
    <text evidence="1">Involved in mitochondrial migration along actin filaments.</text>
</comment>
<feature type="region of interest" description="Disordered" evidence="5">
    <location>
        <begin position="1"/>
        <end position="598"/>
    </location>
</feature>
<dbReference type="EMBL" id="KV454209">
    <property type="protein sequence ID" value="ODQ60584.1"/>
    <property type="molecule type" value="Genomic_DNA"/>
</dbReference>
<dbReference type="RefSeq" id="XP_019039791.1">
    <property type="nucleotide sequence ID" value="XM_019184526.1"/>
</dbReference>
<feature type="compositionally biased region" description="Low complexity" evidence="5">
    <location>
        <begin position="49"/>
        <end position="59"/>
    </location>
</feature>
<feature type="compositionally biased region" description="Basic and acidic residues" evidence="5">
    <location>
        <begin position="517"/>
        <end position="531"/>
    </location>
</feature>
<evidence type="ECO:0000313" key="7">
    <source>
        <dbReference type="Proteomes" id="UP000094112"/>
    </source>
</evidence>
<feature type="compositionally biased region" description="Acidic residues" evidence="5">
    <location>
        <begin position="226"/>
        <end position="235"/>
    </location>
</feature>
<keyword evidence="7" id="KW-1185">Reference proteome</keyword>
<feature type="compositionally biased region" description="Basic and acidic residues" evidence="5">
    <location>
        <begin position="687"/>
        <end position="713"/>
    </location>
</feature>
<feature type="compositionally biased region" description="Basic and acidic residues" evidence="5">
    <location>
        <begin position="331"/>
        <end position="376"/>
    </location>
</feature>
<dbReference type="GeneID" id="30201772"/>
<feature type="compositionally biased region" description="Acidic residues" evidence="5">
    <location>
        <begin position="760"/>
        <end position="770"/>
    </location>
</feature>
<feature type="compositionally biased region" description="Low complexity" evidence="5">
    <location>
        <begin position="541"/>
        <end position="555"/>
    </location>
</feature>
<evidence type="ECO:0000256" key="3">
    <source>
        <dbReference type="ARBA" id="ARBA00006466"/>
    </source>
</evidence>
<feature type="compositionally biased region" description="Acidic residues" evidence="5">
    <location>
        <begin position="714"/>
        <end position="731"/>
    </location>
</feature>
<dbReference type="STRING" id="683960.A0A1E3P5R3"/>
<feature type="compositionally biased region" description="Acidic residues" evidence="5">
    <location>
        <begin position="565"/>
        <end position="574"/>
    </location>
</feature>
<evidence type="ECO:0000313" key="6">
    <source>
        <dbReference type="EMBL" id="ODQ60584.1"/>
    </source>
</evidence>
<feature type="compositionally biased region" description="Polar residues" evidence="5">
    <location>
        <begin position="390"/>
        <end position="402"/>
    </location>
</feature>
<proteinExistence type="inferred from homology"/>
<sequence>MSNLADIISQKREDSDPETNSFDEADDGFESETPQQHHVEEAPRPPISNPSSSSSIPKIPQRPVKKQTSESSSTPTPVIPKRPTRSQSPIVPPHPKRSESPIIPPRPKKSSESSKKEQSSDETEKTVPDLLKSTIEKIPGIGNLTKDENNEDDNTLKNDKESVPEPSKGEIKPEEIVIPPRPKKSSSSEEETAKPIEESKSTNTPEIPARPTHRPKSKSVKAEEEPKNEEDAQFPEEEKKTPLASTSEESTKADLIVEDNSRDIPVISNDKEKVEEPITEAKQEDVSESPKDEIVEVSKPVQDIKTESEAFDVSPVEIEDKPGEIITEADVVEHSHDTVKDGSEAPKSIETEADAIEKLEEQPKVEEAKEPKEESPLPKVPQRPSKRPTKITTPSVQEASVTSEDKADNVEESTDDIISKTNEELQNIQAHFSEKKSSTSSIPPRPIKKASTSSSNEIFGLYTSDSQDDSTKPKPKSTKAPPPPVPKKPSSKIAAFQEMLKRNQEQERQQQSQSFQRSERSDSNDSTDRSKFKQNLNGLFALPGMARPGAPMPGMFKQEESESKNDEEETEDEPKEVKQDVRRSRAKGPRGKRTAKVEKIEIPDHRVIKVIDIWSSGLESDAKVTYENTKESETKSDVITDDIDDIELINPVEEKDKVDESLKPNDEDLKGYEKGLKDDTETEVEELETKSTITKEEETPAPSEVKKEDKGYESDNEDVIKDEEDDEEDNVELNPSIQSIKSKGDSIPDASIRSIKSETLELDDDGENDETYEKVETPEAIDEFVDAKE</sequence>
<dbReference type="Proteomes" id="UP000094112">
    <property type="component" value="Unassembled WGS sequence"/>
</dbReference>
<feature type="compositionally biased region" description="Basic and acidic residues" evidence="5">
    <location>
        <begin position="652"/>
        <end position="679"/>
    </location>
</feature>
<comment type="similarity">
    <text evidence="3">Belongs to the AIM21 family.</text>
</comment>
<name>A0A1E3P5R3_WICAA</name>
<feature type="compositionally biased region" description="Acidic residues" evidence="5">
    <location>
        <begin position="15"/>
        <end position="30"/>
    </location>
</feature>
<feature type="compositionally biased region" description="Basic and acidic residues" evidence="5">
    <location>
        <begin position="109"/>
        <end position="127"/>
    </location>
</feature>
<organism evidence="6 7">
    <name type="scientific">Wickerhamomyces anomalus (strain ATCC 58044 / CBS 1984 / NCYC 433 / NRRL Y-366-8)</name>
    <name type="common">Yeast</name>
    <name type="synonym">Hansenula anomala</name>
    <dbReference type="NCBI Taxonomy" id="683960"/>
    <lineage>
        <taxon>Eukaryota</taxon>
        <taxon>Fungi</taxon>
        <taxon>Dikarya</taxon>
        <taxon>Ascomycota</taxon>
        <taxon>Saccharomycotina</taxon>
        <taxon>Saccharomycetes</taxon>
        <taxon>Phaffomycetales</taxon>
        <taxon>Wickerhamomycetaceae</taxon>
        <taxon>Wickerhamomyces</taxon>
    </lineage>
</organism>
<dbReference type="OrthoDB" id="3981315at2759"/>
<evidence type="ECO:0000256" key="5">
    <source>
        <dbReference type="SAM" id="MobiDB-lite"/>
    </source>
</evidence>
<accession>A0A1E3P5R3</accession>
<feature type="region of interest" description="Disordered" evidence="5">
    <location>
        <begin position="650"/>
        <end position="773"/>
    </location>
</feature>
<feature type="compositionally biased region" description="Basic and acidic residues" evidence="5">
    <location>
        <begin position="499"/>
        <end position="508"/>
    </location>
</feature>
<feature type="compositionally biased region" description="Basic and acidic residues" evidence="5">
    <location>
        <begin position="269"/>
        <end position="308"/>
    </location>
</feature>
<feature type="compositionally biased region" description="Basic and acidic residues" evidence="5">
    <location>
        <begin position="191"/>
        <end position="200"/>
    </location>
</feature>
<dbReference type="Pfam" id="PF11489">
    <property type="entry name" value="Aim21"/>
    <property type="match status" value="1"/>
</dbReference>
<comment type="subcellular location">
    <subcellularLocation>
        <location evidence="2">Cytoplasm</location>
        <location evidence="2">Cytoskeleton</location>
        <location evidence="2">Actin patch</location>
    </subcellularLocation>
</comment>
<feature type="compositionally biased region" description="Basic residues" evidence="5">
    <location>
        <begin position="584"/>
        <end position="594"/>
    </location>
</feature>
<reference evidence="6 7" key="1">
    <citation type="journal article" date="2016" name="Proc. Natl. Acad. Sci. U.S.A.">
        <title>Comparative genomics of biotechnologically important yeasts.</title>
        <authorList>
            <person name="Riley R."/>
            <person name="Haridas S."/>
            <person name="Wolfe K.H."/>
            <person name="Lopes M.R."/>
            <person name="Hittinger C.T."/>
            <person name="Goeker M."/>
            <person name="Salamov A.A."/>
            <person name="Wisecaver J.H."/>
            <person name="Long T.M."/>
            <person name="Calvey C.H."/>
            <person name="Aerts A.L."/>
            <person name="Barry K.W."/>
            <person name="Choi C."/>
            <person name="Clum A."/>
            <person name="Coughlan A.Y."/>
            <person name="Deshpande S."/>
            <person name="Douglass A.P."/>
            <person name="Hanson S.J."/>
            <person name="Klenk H.-P."/>
            <person name="LaButti K.M."/>
            <person name="Lapidus A."/>
            <person name="Lindquist E.A."/>
            <person name="Lipzen A.M."/>
            <person name="Meier-Kolthoff J.P."/>
            <person name="Ohm R.A."/>
            <person name="Otillar R.P."/>
            <person name="Pangilinan J.L."/>
            <person name="Peng Y."/>
            <person name="Rokas A."/>
            <person name="Rosa C.A."/>
            <person name="Scheuner C."/>
            <person name="Sibirny A.A."/>
            <person name="Slot J.C."/>
            <person name="Stielow J.B."/>
            <person name="Sun H."/>
            <person name="Kurtzman C.P."/>
            <person name="Blackwell M."/>
            <person name="Grigoriev I.V."/>
            <person name="Jeffries T.W."/>
        </authorList>
    </citation>
    <scope>NUCLEOTIDE SEQUENCE [LARGE SCALE GENOMIC DNA]</scope>
    <source>
        <strain evidence="7">ATCC 58044 / CBS 1984 / NCYC 433 / NRRL Y-366-8</strain>
    </source>
</reference>
<dbReference type="InterPro" id="IPR021582">
    <property type="entry name" value="Aim21"/>
</dbReference>
<feature type="compositionally biased region" description="Basic and acidic residues" evidence="5">
    <location>
        <begin position="154"/>
        <end position="175"/>
    </location>
</feature>
<evidence type="ECO:0000256" key="2">
    <source>
        <dbReference type="ARBA" id="ARBA00004134"/>
    </source>
</evidence>
<gene>
    <name evidence="6" type="ORF">WICANDRAFT_77264</name>
</gene>
<protein>
    <recommendedName>
        <fullName evidence="4">Altered inheritance of mitochondria protein 21</fullName>
    </recommendedName>
</protein>